<evidence type="ECO:0000259" key="10">
    <source>
        <dbReference type="Pfam" id="PF08790"/>
    </source>
</evidence>
<comment type="similarity">
    <text evidence="7">Belongs to the UPF0743 family.</text>
</comment>
<evidence type="ECO:0000256" key="5">
    <source>
        <dbReference type="ARBA" id="ARBA00022833"/>
    </source>
</evidence>
<dbReference type="InterPro" id="IPR014898">
    <property type="entry name" value="Znf_C2H2_LYAR"/>
</dbReference>
<name>A0A0B7N7N8_9FUNG</name>
<reference evidence="11 12" key="1">
    <citation type="submission" date="2014-09" db="EMBL/GenBank/DDBJ databases">
        <authorList>
            <person name="Ellenberger Sabrina"/>
        </authorList>
    </citation>
    <scope>NUCLEOTIDE SEQUENCE [LARGE SCALE GENOMIC DNA]</scope>
    <source>
        <strain evidence="11 12">CBS 412.66</strain>
    </source>
</reference>
<evidence type="ECO:0000256" key="6">
    <source>
        <dbReference type="ARBA" id="ARBA00023242"/>
    </source>
</evidence>
<dbReference type="GO" id="GO:0008270">
    <property type="term" value="F:zinc ion binding"/>
    <property type="evidence" value="ECO:0007669"/>
    <property type="project" value="UniProtKB-KW"/>
</dbReference>
<evidence type="ECO:0000256" key="1">
    <source>
        <dbReference type="ARBA" id="ARBA00004123"/>
    </source>
</evidence>
<evidence type="ECO:0000256" key="4">
    <source>
        <dbReference type="ARBA" id="ARBA00022771"/>
    </source>
</evidence>
<gene>
    <name evidence="11" type="primary">PARPA_04813.1 scaffold 15639</name>
</gene>
<keyword evidence="5" id="KW-0862">Zinc</keyword>
<dbReference type="PANTHER" id="PTHR13100:SF10">
    <property type="entry name" value="CELL GROWTH-REGULATING NUCLEOLAR PROTEIN"/>
    <property type="match status" value="1"/>
</dbReference>
<dbReference type="PROSITE" id="PS51804">
    <property type="entry name" value="ZF_C2HC_LYAR"/>
    <property type="match status" value="1"/>
</dbReference>
<evidence type="ECO:0000313" key="11">
    <source>
        <dbReference type="EMBL" id="CEP11014.1"/>
    </source>
</evidence>
<evidence type="ECO:0000256" key="7">
    <source>
        <dbReference type="ARBA" id="ARBA00061084"/>
    </source>
</evidence>
<dbReference type="Gene3D" id="3.30.1490.490">
    <property type="match status" value="1"/>
</dbReference>
<dbReference type="InterPro" id="IPR039999">
    <property type="entry name" value="LYAR"/>
</dbReference>
<evidence type="ECO:0000313" key="12">
    <source>
        <dbReference type="Proteomes" id="UP000054107"/>
    </source>
</evidence>
<dbReference type="GO" id="GO:0005730">
    <property type="term" value="C:nucleolus"/>
    <property type="evidence" value="ECO:0007669"/>
    <property type="project" value="TreeGrafter"/>
</dbReference>
<accession>A0A0B7N7N8</accession>
<evidence type="ECO:0000256" key="2">
    <source>
        <dbReference type="ARBA" id="ARBA00022723"/>
    </source>
</evidence>
<dbReference type="Pfam" id="PF08790">
    <property type="entry name" value="zf-LYAR"/>
    <property type="match status" value="1"/>
</dbReference>
<organism evidence="11 12">
    <name type="scientific">Parasitella parasitica</name>
    <dbReference type="NCBI Taxonomy" id="35722"/>
    <lineage>
        <taxon>Eukaryota</taxon>
        <taxon>Fungi</taxon>
        <taxon>Fungi incertae sedis</taxon>
        <taxon>Mucoromycota</taxon>
        <taxon>Mucoromycotina</taxon>
        <taxon>Mucoromycetes</taxon>
        <taxon>Mucorales</taxon>
        <taxon>Mucorineae</taxon>
        <taxon>Mucoraceae</taxon>
        <taxon>Parasitella</taxon>
    </lineage>
</organism>
<dbReference type="OrthoDB" id="21474at2759"/>
<feature type="domain" description="Zinc finger C2H2 LYAR-type" evidence="10">
    <location>
        <begin position="29"/>
        <end position="56"/>
    </location>
</feature>
<dbReference type="STRING" id="35722.A0A0B7N7N8"/>
<evidence type="ECO:0000256" key="3">
    <source>
        <dbReference type="ARBA" id="ARBA00022737"/>
    </source>
</evidence>
<dbReference type="AlphaFoldDB" id="A0A0B7N7N8"/>
<keyword evidence="2" id="KW-0479">Metal-binding</keyword>
<dbReference type="Proteomes" id="UP000054107">
    <property type="component" value="Unassembled WGS sequence"/>
</dbReference>
<dbReference type="GO" id="GO:0000122">
    <property type="term" value="P:negative regulation of transcription by RNA polymerase II"/>
    <property type="evidence" value="ECO:0007669"/>
    <property type="project" value="TreeGrafter"/>
</dbReference>
<keyword evidence="6" id="KW-0539">Nucleus</keyword>
<keyword evidence="4 8" id="KW-0863">Zinc-finger</keyword>
<dbReference type="PANTHER" id="PTHR13100">
    <property type="entry name" value="CELL GROWTH-REGULATING NUCLEOLAR PROTEIN LYAR"/>
    <property type="match status" value="1"/>
</dbReference>
<sequence>MVSFQCDGCGDVVKKPKLNQHGNRCYATFTCIDCSTTFQGTSYQSHNSCMTEAEKFQKHIYQAKNGPSTVPVKKKSVPKQTAPSTSKPMSIIDQLNEKKRKNDSKEEEKEKPKSKKTKSGNLSSWSADELDKDESRNLKNALKHILEENKSLSLKDVRKKTIELIEKHPKFKRSGKSDLKKSFDKQFSLTLKDDSITFA</sequence>
<dbReference type="EMBL" id="LN725615">
    <property type="protein sequence ID" value="CEP11014.1"/>
    <property type="molecule type" value="Genomic_DNA"/>
</dbReference>
<evidence type="ECO:0000256" key="8">
    <source>
        <dbReference type="PROSITE-ProRule" id="PRU01145"/>
    </source>
</evidence>
<evidence type="ECO:0000256" key="9">
    <source>
        <dbReference type="SAM" id="MobiDB-lite"/>
    </source>
</evidence>
<dbReference type="InterPro" id="IPR036236">
    <property type="entry name" value="Znf_C2H2_sf"/>
</dbReference>
<proteinExistence type="inferred from homology"/>
<comment type="subcellular location">
    <subcellularLocation>
        <location evidence="1">Nucleus</location>
    </subcellularLocation>
</comment>
<dbReference type="FunFam" id="3.30.1490.490:FF:000001">
    <property type="entry name" value="cell growth-regulating nucleolar protein-like"/>
    <property type="match status" value="1"/>
</dbReference>
<keyword evidence="12" id="KW-1185">Reference proteome</keyword>
<feature type="region of interest" description="Disordered" evidence="9">
    <location>
        <begin position="64"/>
        <end position="132"/>
    </location>
</feature>
<dbReference type="SUPFAM" id="SSF57667">
    <property type="entry name" value="beta-beta-alpha zinc fingers"/>
    <property type="match status" value="2"/>
</dbReference>
<keyword evidence="3" id="KW-0677">Repeat</keyword>
<protein>
    <recommendedName>
        <fullName evidence="10">Zinc finger C2H2 LYAR-type domain-containing protein</fullName>
    </recommendedName>
</protein>
<dbReference type="GO" id="GO:0006364">
    <property type="term" value="P:rRNA processing"/>
    <property type="evidence" value="ECO:0007669"/>
    <property type="project" value="TreeGrafter"/>
</dbReference>
<dbReference type="GO" id="GO:0003677">
    <property type="term" value="F:DNA binding"/>
    <property type="evidence" value="ECO:0007669"/>
    <property type="project" value="InterPro"/>
</dbReference>